<dbReference type="Proteomes" id="UP000245695">
    <property type="component" value="Chromosome 1"/>
</dbReference>
<dbReference type="InterPro" id="IPR011115">
    <property type="entry name" value="SecA_DEAD"/>
</dbReference>
<evidence type="ECO:0000256" key="2">
    <source>
        <dbReference type="ARBA" id="ARBA00022448"/>
    </source>
</evidence>
<dbReference type="GO" id="GO:0005886">
    <property type="term" value="C:plasma membrane"/>
    <property type="evidence" value="ECO:0007669"/>
    <property type="project" value="UniProtKB-SubCell"/>
</dbReference>
<keyword evidence="4 11" id="KW-0963">Cytoplasm</keyword>
<gene>
    <name evidence="11" type="primary">secA</name>
    <name evidence="16" type="ORF">FRIFI_2357</name>
</gene>
<name>A0A2P2BU30_9FIRM</name>
<dbReference type="InterPro" id="IPR001650">
    <property type="entry name" value="Helicase_C-like"/>
</dbReference>
<evidence type="ECO:0000256" key="5">
    <source>
        <dbReference type="ARBA" id="ARBA00022741"/>
    </source>
</evidence>
<dbReference type="GO" id="GO:0005829">
    <property type="term" value="C:cytosol"/>
    <property type="evidence" value="ECO:0007669"/>
    <property type="project" value="TreeGrafter"/>
</dbReference>
<dbReference type="NCBIfam" id="NF009538">
    <property type="entry name" value="PRK12904.1"/>
    <property type="match status" value="1"/>
</dbReference>
<evidence type="ECO:0000256" key="8">
    <source>
        <dbReference type="ARBA" id="ARBA00022967"/>
    </source>
</evidence>
<keyword evidence="8 11" id="KW-1278">Translocase</keyword>
<dbReference type="GO" id="GO:0031522">
    <property type="term" value="C:cell envelope Sec protein transport complex"/>
    <property type="evidence" value="ECO:0007669"/>
    <property type="project" value="TreeGrafter"/>
</dbReference>
<evidence type="ECO:0000256" key="9">
    <source>
        <dbReference type="ARBA" id="ARBA00023010"/>
    </source>
</evidence>
<keyword evidence="9 11" id="KW-0811">Translocation</keyword>
<feature type="domain" description="Helicase ATP-binding" evidence="13">
    <location>
        <begin position="87"/>
        <end position="245"/>
    </location>
</feature>
<dbReference type="GO" id="GO:0005524">
    <property type="term" value="F:ATP binding"/>
    <property type="evidence" value="ECO:0007669"/>
    <property type="project" value="UniProtKB-UniRule"/>
</dbReference>
<dbReference type="GO" id="GO:0065002">
    <property type="term" value="P:intracellular protein transmembrane transport"/>
    <property type="evidence" value="ECO:0007669"/>
    <property type="project" value="UniProtKB-UniRule"/>
</dbReference>
<dbReference type="NCBIfam" id="NF006630">
    <property type="entry name" value="PRK09200.1"/>
    <property type="match status" value="1"/>
</dbReference>
<evidence type="ECO:0000256" key="10">
    <source>
        <dbReference type="ARBA" id="ARBA00023136"/>
    </source>
</evidence>
<dbReference type="InterPro" id="IPR011116">
    <property type="entry name" value="SecA_Wing/Scaffold"/>
</dbReference>
<keyword evidence="17" id="KW-1185">Reference proteome</keyword>
<dbReference type="Gene3D" id="1.10.3060.10">
    <property type="entry name" value="Helical scaffold and wing domains of SecA"/>
    <property type="match status" value="1"/>
</dbReference>
<dbReference type="FunFam" id="3.40.50.300:FF:000429">
    <property type="entry name" value="Preprotein translocase subunit SecA"/>
    <property type="match status" value="1"/>
</dbReference>
<dbReference type="PANTHER" id="PTHR30612">
    <property type="entry name" value="SECA INNER MEMBRANE COMPONENT OF SEC PROTEIN SECRETION SYSTEM"/>
    <property type="match status" value="1"/>
</dbReference>
<dbReference type="InterPro" id="IPR011130">
    <property type="entry name" value="SecA_preprotein_X-link_dom"/>
</dbReference>
<keyword evidence="2 11" id="KW-0813">Transport</keyword>
<dbReference type="SUPFAM" id="SSF52540">
    <property type="entry name" value="P-loop containing nucleoside triphosphate hydrolases"/>
    <property type="match status" value="2"/>
</dbReference>
<dbReference type="InterPro" id="IPR036266">
    <property type="entry name" value="SecA_Wing/Scaffold_sf"/>
</dbReference>
<dbReference type="FunFam" id="3.90.1440.10:FF:000001">
    <property type="entry name" value="Preprotein translocase subunit SecA"/>
    <property type="match status" value="1"/>
</dbReference>
<dbReference type="SUPFAM" id="SSF81767">
    <property type="entry name" value="Pre-protein crosslinking domain of SecA"/>
    <property type="match status" value="1"/>
</dbReference>
<keyword evidence="6 11" id="KW-0067">ATP-binding</keyword>
<dbReference type="Gene3D" id="3.40.50.300">
    <property type="entry name" value="P-loop containing nucleotide triphosphate hydrolases"/>
    <property type="match status" value="3"/>
</dbReference>
<dbReference type="InterPro" id="IPR020937">
    <property type="entry name" value="SecA_CS"/>
</dbReference>
<dbReference type="SMART" id="SM00957">
    <property type="entry name" value="SecA_DEAD"/>
    <property type="match status" value="1"/>
</dbReference>
<dbReference type="PROSITE" id="PS01312">
    <property type="entry name" value="SECA"/>
    <property type="match status" value="1"/>
</dbReference>
<dbReference type="EMBL" id="LN650648">
    <property type="protein sequence ID" value="CEI73883.1"/>
    <property type="molecule type" value="Genomic_DNA"/>
</dbReference>
<accession>A0A2P2BU30</accession>
<comment type="function">
    <text evidence="11">Part of the Sec protein translocase complex. Interacts with the SecYEG preprotein conducting channel. Has a central role in coupling the hydrolysis of ATP to the transfer of proteins into and across the cell membrane, serving as an ATP-driven molecular motor driving the stepwise translocation of polypeptide chains across the membrane.</text>
</comment>
<dbReference type="InterPro" id="IPR014018">
    <property type="entry name" value="SecA_motor_DEAD"/>
</dbReference>
<evidence type="ECO:0000256" key="12">
    <source>
        <dbReference type="RuleBase" id="RU003874"/>
    </source>
</evidence>
<comment type="catalytic activity">
    <reaction evidence="11">
        <text>ATP + H2O + cellular proteinSide 1 = ADP + phosphate + cellular proteinSide 2.</text>
        <dbReference type="EC" id="7.4.2.8"/>
    </reaction>
</comment>
<feature type="binding site" evidence="11">
    <location>
        <begin position="103"/>
        <end position="107"/>
    </location>
    <ligand>
        <name>ATP</name>
        <dbReference type="ChEBI" id="CHEBI:30616"/>
    </ligand>
</feature>
<feature type="domain" description="Helicase C-terminal" evidence="14">
    <location>
        <begin position="401"/>
        <end position="581"/>
    </location>
</feature>
<dbReference type="GO" id="GO:0017038">
    <property type="term" value="P:protein import"/>
    <property type="evidence" value="ECO:0007669"/>
    <property type="project" value="InterPro"/>
</dbReference>
<keyword evidence="3 11" id="KW-1003">Cell membrane</keyword>
<evidence type="ECO:0000313" key="17">
    <source>
        <dbReference type="Proteomes" id="UP000245695"/>
    </source>
</evidence>
<dbReference type="AlphaFoldDB" id="A0A2P2BU30"/>
<dbReference type="Pfam" id="PF01043">
    <property type="entry name" value="SecA_PP_bind"/>
    <property type="match status" value="1"/>
</dbReference>
<dbReference type="InterPro" id="IPR014001">
    <property type="entry name" value="Helicase_ATP-bd"/>
</dbReference>
<keyword evidence="5 11" id="KW-0547">Nucleotide-binding</keyword>
<evidence type="ECO:0000256" key="4">
    <source>
        <dbReference type="ARBA" id="ARBA00022490"/>
    </source>
</evidence>
<dbReference type="Pfam" id="PF07516">
    <property type="entry name" value="SecA_SW"/>
    <property type="match status" value="1"/>
</dbReference>
<dbReference type="InterPro" id="IPR036670">
    <property type="entry name" value="SecA_X-link_sf"/>
</dbReference>
<evidence type="ECO:0000259" key="14">
    <source>
        <dbReference type="PROSITE" id="PS51194"/>
    </source>
</evidence>
<dbReference type="Pfam" id="PF07517">
    <property type="entry name" value="SecA_DEAD"/>
    <property type="match status" value="1"/>
</dbReference>
<evidence type="ECO:0000256" key="1">
    <source>
        <dbReference type="ARBA" id="ARBA00007650"/>
    </source>
</evidence>
<dbReference type="GO" id="GO:0043952">
    <property type="term" value="P:protein transport by the Sec complex"/>
    <property type="evidence" value="ECO:0007669"/>
    <property type="project" value="TreeGrafter"/>
</dbReference>
<dbReference type="CDD" id="cd18803">
    <property type="entry name" value="SF2_C_secA"/>
    <property type="match status" value="1"/>
</dbReference>
<dbReference type="RefSeq" id="WP_166505946.1">
    <property type="nucleotide sequence ID" value="NZ_LN650648.1"/>
</dbReference>
<protein>
    <recommendedName>
        <fullName evidence="11 12">Protein translocase subunit SecA</fullName>
        <ecNumber evidence="11">7.4.2.8</ecNumber>
    </recommendedName>
</protein>
<dbReference type="KEGG" id="rhom:FRIFI_2357"/>
<evidence type="ECO:0000256" key="6">
    <source>
        <dbReference type="ARBA" id="ARBA00022840"/>
    </source>
</evidence>
<comment type="similarity">
    <text evidence="1 11 12">Belongs to the SecA family.</text>
</comment>
<evidence type="ECO:0000259" key="15">
    <source>
        <dbReference type="PROSITE" id="PS51196"/>
    </source>
</evidence>
<evidence type="ECO:0000256" key="7">
    <source>
        <dbReference type="ARBA" id="ARBA00022927"/>
    </source>
</evidence>
<dbReference type="SMART" id="SM00958">
    <property type="entry name" value="SecA_PP_bind"/>
    <property type="match status" value="1"/>
</dbReference>
<sequence>MSILDRLVSKADENEIKSLNKIIDQIDSLEESMVGLSDEQLKGKTKEFKERLKLGETLDDILVEAFAVCREASKRVLGMRQYRVQLIGGIVLHQGKIAEMRTGEGKTLVAVAPVYLNALEGKGVHVITVNDYLAKRDKEIMQPVYEFLGMSVGVILANQDPSERKAQYNCDITYGTNNEYGFDYLRDNMVTNNEEKVQRELNFTIIDEVDSILIDEARTPLIISGTGDESNKLYELANAFVKTLIEEDYEIEEKDNTISLSDSGMTKAEKFFGIENLTNIENIEIYHHINQALRAHKLMDKDVDYVVRDNEIMIVDEFTGRIMDGRRYSEGLHQAIEAKEGVEIKRESKTLATVTFQNFFRMYKKLSGMTGTAKTEEGEFESTYNMNVVTIPTNKPILRADLNDLVFKTEEDKYNAVVNEIERIHKTGQPVLVGTVSIDKSEYLSSLLKKKGIKHEVLNAKNHEKEAEIVKNAGKLNAVTIATNMAGRGTDISLGAEDKEEEVKVKELGGLYVIGTERHETRRIDNQLRGRSGRQGDPGTSRFFVSLEDEVIKLYGGRSIEKIAKKITPNKDGSLEGKSLSKAVERAQRGIEGKNFEIRKNVIKYDDVINEQRKVIYSERNKVLDKDDLSESIQNMVKDIIEETAQRYLRHQKDYYGFLNSLNASFMPKESLIIPGMDKMTVEETIDYTYDLSKRVYDLKKIMIGPDKLKELERKVLLEVVDTNWIDHIDTMDQLRQVIGLSAIGQKDPVKEYTIQGYEMFEDLNRTIRIETVKYLYKFN</sequence>
<dbReference type="Gene3D" id="3.90.1440.10">
    <property type="entry name" value="SecA, preprotein cross-linking domain"/>
    <property type="match status" value="1"/>
</dbReference>
<proteinExistence type="inferred from homology"/>
<keyword evidence="10 11" id="KW-0472">Membrane</keyword>
<dbReference type="CDD" id="cd17928">
    <property type="entry name" value="DEXDc_SecA"/>
    <property type="match status" value="1"/>
</dbReference>
<feature type="domain" description="SecA family profile" evidence="15">
    <location>
        <begin position="1"/>
        <end position="576"/>
    </location>
</feature>
<dbReference type="Pfam" id="PF21090">
    <property type="entry name" value="P-loop_SecA"/>
    <property type="match status" value="2"/>
</dbReference>
<dbReference type="GO" id="GO:0008564">
    <property type="term" value="F:protein-exporting ATPase activity"/>
    <property type="evidence" value="ECO:0007669"/>
    <property type="project" value="UniProtKB-EC"/>
</dbReference>
<feature type="binding site" evidence="11">
    <location>
        <position position="85"/>
    </location>
    <ligand>
        <name>ATP</name>
        <dbReference type="ChEBI" id="CHEBI:30616"/>
    </ligand>
</feature>
<evidence type="ECO:0000256" key="11">
    <source>
        <dbReference type="HAMAP-Rule" id="MF_01382"/>
    </source>
</evidence>
<comment type="subcellular location">
    <subcellularLocation>
        <location evidence="11">Cell membrane</location>
        <topology evidence="11">Peripheral membrane protein</topology>
        <orientation evidence="11">Cytoplasmic side</orientation>
    </subcellularLocation>
    <subcellularLocation>
        <location evidence="11">Cytoplasm</location>
    </subcellularLocation>
    <text evidence="11">Distribution is 50-50.</text>
</comment>
<evidence type="ECO:0000259" key="13">
    <source>
        <dbReference type="PROSITE" id="PS51192"/>
    </source>
</evidence>
<dbReference type="InterPro" id="IPR044722">
    <property type="entry name" value="SecA_SF2_C"/>
</dbReference>
<dbReference type="EC" id="7.4.2.8" evidence="11"/>
<organism evidence="16 17">
    <name type="scientific">Romboutsia hominis</name>
    <dbReference type="NCBI Taxonomy" id="1507512"/>
    <lineage>
        <taxon>Bacteria</taxon>
        <taxon>Bacillati</taxon>
        <taxon>Bacillota</taxon>
        <taxon>Clostridia</taxon>
        <taxon>Peptostreptococcales</taxon>
        <taxon>Peptostreptococcaceae</taxon>
        <taxon>Romboutsia</taxon>
    </lineage>
</organism>
<evidence type="ECO:0000313" key="16">
    <source>
        <dbReference type="EMBL" id="CEI73883.1"/>
    </source>
</evidence>
<comment type="subunit">
    <text evidence="11">Monomer and homodimer. Part of the essential Sec protein translocation apparatus which comprises SecA, SecYEG and auxiliary proteins SecDF. Other proteins may also be involved.</text>
</comment>
<keyword evidence="7 11" id="KW-0653">Protein transport</keyword>
<dbReference type="PRINTS" id="PR00906">
    <property type="entry name" value="SECA"/>
</dbReference>
<dbReference type="InterPro" id="IPR000185">
    <property type="entry name" value="SecA"/>
</dbReference>
<dbReference type="PANTHER" id="PTHR30612:SF0">
    <property type="entry name" value="CHLOROPLAST PROTEIN-TRANSPORTING ATPASE"/>
    <property type="match status" value="1"/>
</dbReference>
<dbReference type="GO" id="GO:0006605">
    <property type="term" value="P:protein targeting"/>
    <property type="evidence" value="ECO:0007669"/>
    <property type="project" value="UniProtKB-UniRule"/>
</dbReference>
<evidence type="ECO:0000256" key="3">
    <source>
        <dbReference type="ARBA" id="ARBA00022475"/>
    </source>
</evidence>
<dbReference type="NCBIfam" id="TIGR00963">
    <property type="entry name" value="secA"/>
    <property type="match status" value="1"/>
</dbReference>
<dbReference type="InterPro" id="IPR027417">
    <property type="entry name" value="P-loop_NTPase"/>
</dbReference>
<dbReference type="SUPFAM" id="SSF81886">
    <property type="entry name" value="Helical scaffold and wing domains of SecA"/>
    <property type="match status" value="1"/>
</dbReference>
<feature type="binding site" evidence="11">
    <location>
        <position position="491"/>
    </location>
    <ligand>
        <name>ATP</name>
        <dbReference type="ChEBI" id="CHEBI:30616"/>
    </ligand>
</feature>
<dbReference type="PROSITE" id="PS51192">
    <property type="entry name" value="HELICASE_ATP_BIND_1"/>
    <property type="match status" value="1"/>
</dbReference>
<reference evidence="16 17" key="1">
    <citation type="submission" date="2014-09" db="EMBL/GenBank/DDBJ databases">
        <authorList>
            <person name="Hornung B.V."/>
        </authorList>
    </citation>
    <scope>NUCLEOTIDE SEQUENCE [LARGE SCALE GENOMIC DNA]</scope>
    <source>
        <strain evidence="16 17">FRIFI</strain>
    </source>
</reference>
<dbReference type="FunFam" id="3.40.50.300:FF:000334">
    <property type="entry name" value="Protein translocase subunit SecA"/>
    <property type="match status" value="1"/>
</dbReference>
<dbReference type="PROSITE" id="PS51194">
    <property type="entry name" value="HELICASE_CTER"/>
    <property type="match status" value="1"/>
</dbReference>
<dbReference type="HAMAP" id="MF_01382">
    <property type="entry name" value="SecA"/>
    <property type="match status" value="1"/>
</dbReference>
<dbReference type="PROSITE" id="PS51196">
    <property type="entry name" value="SECA_MOTOR_DEAD"/>
    <property type="match status" value="1"/>
</dbReference>